<evidence type="ECO:0000313" key="2">
    <source>
        <dbReference type="Proteomes" id="UP000593571"/>
    </source>
</evidence>
<dbReference type="Proteomes" id="UP000593571">
    <property type="component" value="Unassembled WGS sequence"/>
</dbReference>
<keyword evidence="2" id="KW-1185">Reference proteome</keyword>
<protein>
    <submittedName>
        <fullName evidence="1">Uncharacterized protein</fullName>
    </submittedName>
</protein>
<reference evidence="1 2" key="1">
    <citation type="journal article" date="2020" name="Nature">
        <title>Six reference-quality genomes reveal evolution of bat adaptations.</title>
        <authorList>
            <person name="Jebb D."/>
            <person name="Huang Z."/>
            <person name="Pippel M."/>
            <person name="Hughes G.M."/>
            <person name="Lavrichenko K."/>
            <person name="Devanna P."/>
            <person name="Winkler S."/>
            <person name="Jermiin L.S."/>
            <person name="Skirmuntt E.C."/>
            <person name="Katzourakis A."/>
            <person name="Burkitt-Gray L."/>
            <person name="Ray D.A."/>
            <person name="Sullivan K.A.M."/>
            <person name="Roscito J.G."/>
            <person name="Kirilenko B.M."/>
            <person name="Davalos L.M."/>
            <person name="Corthals A.P."/>
            <person name="Power M.L."/>
            <person name="Jones G."/>
            <person name="Ransome R.D."/>
            <person name="Dechmann D.K.N."/>
            <person name="Locatelli A.G."/>
            <person name="Puechmaille S.J."/>
            <person name="Fedrigo O."/>
            <person name="Jarvis E.D."/>
            <person name="Hiller M."/>
            <person name="Vernes S.C."/>
            <person name="Myers E.W."/>
            <person name="Teeling E.C."/>
        </authorList>
    </citation>
    <scope>NUCLEOTIDE SEQUENCE [LARGE SCALE GENOMIC DNA]</scope>
    <source>
        <strain evidence="1">MRouAeg1</strain>
        <tissue evidence="1">Muscle</tissue>
    </source>
</reference>
<comment type="caution">
    <text evidence="1">The sequence shown here is derived from an EMBL/GenBank/DDBJ whole genome shotgun (WGS) entry which is preliminary data.</text>
</comment>
<name>A0A7J8D6H7_ROUAE</name>
<dbReference type="AlphaFoldDB" id="A0A7J8D6H7"/>
<accession>A0A7J8D6H7</accession>
<proteinExistence type="predicted"/>
<dbReference type="EMBL" id="JACASE010000013">
    <property type="protein sequence ID" value="KAF6418738.1"/>
    <property type="molecule type" value="Genomic_DNA"/>
</dbReference>
<gene>
    <name evidence="1" type="ORF">HJG63_008762</name>
</gene>
<sequence length="126" mass="14238">MCNLLSTAPNPTPIHTHTHTHTRTHTHAHAHAHTLSCTPSLHTKAQESVLEMGQLHRAWGPLHRTRFPGLKENRTILVWRGPGDTIDPVHKLGIITTVSQPQNRTCCGGWWLWLNDHGILRNKPSR</sequence>
<organism evidence="1 2">
    <name type="scientific">Rousettus aegyptiacus</name>
    <name type="common">Egyptian fruit bat</name>
    <name type="synonym">Pteropus aegyptiacus</name>
    <dbReference type="NCBI Taxonomy" id="9407"/>
    <lineage>
        <taxon>Eukaryota</taxon>
        <taxon>Metazoa</taxon>
        <taxon>Chordata</taxon>
        <taxon>Craniata</taxon>
        <taxon>Vertebrata</taxon>
        <taxon>Euteleostomi</taxon>
        <taxon>Mammalia</taxon>
        <taxon>Eutheria</taxon>
        <taxon>Laurasiatheria</taxon>
        <taxon>Chiroptera</taxon>
        <taxon>Yinpterochiroptera</taxon>
        <taxon>Pteropodoidea</taxon>
        <taxon>Pteropodidae</taxon>
        <taxon>Rousettinae</taxon>
        <taxon>Rousettus</taxon>
    </lineage>
</organism>
<evidence type="ECO:0000313" key="1">
    <source>
        <dbReference type="EMBL" id="KAF6418738.1"/>
    </source>
</evidence>